<reference evidence="14" key="2">
    <citation type="submission" date="2025-08" db="UniProtKB">
        <authorList>
            <consortium name="RefSeq"/>
        </authorList>
    </citation>
    <scope>IDENTIFICATION</scope>
    <source>
        <tissue evidence="14">Leaf</tissue>
    </source>
</reference>
<dbReference type="OrthoDB" id="691996at2759"/>
<dbReference type="InterPro" id="IPR041118">
    <property type="entry name" value="Rx_N"/>
</dbReference>
<dbReference type="PANTHER" id="PTHR36766:SF48">
    <property type="entry name" value="DISEASE RESISTANCE PROTEIN RGA3"/>
    <property type="match status" value="1"/>
</dbReference>
<dbReference type="GO" id="GO:0002758">
    <property type="term" value="P:innate immune response-activating signaling pathway"/>
    <property type="evidence" value="ECO:0007669"/>
    <property type="project" value="UniProtKB-ARBA"/>
</dbReference>
<evidence type="ECO:0000256" key="3">
    <source>
        <dbReference type="ARBA" id="ARBA00022737"/>
    </source>
</evidence>
<dbReference type="Pfam" id="PF23598">
    <property type="entry name" value="LRR_14"/>
    <property type="match status" value="1"/>
</dbReference>
<dbReference type="InterPro" id="IPR003591">
    <property type="entry name" value="Leu-rich_rpt_typical-subtyp"/>
</dbReference>
<keyword evidence="2" id="KW-0433">Leucine-rich repeat</keyword>
<evidence type="ECO:0000259" key="10">
    <source>
        <dbReference type="Pfam" id="PF23559"/>
    </source>
</evidence>
<feature type="domain" description="Disease resistance protein winged helix" evidence="10">
    <location>
        <begin position="441"/>
        <end position="509"/>
    </location>
</feature>
<evidence type="ECO:0000256" key="7">
    <source>
        <dbReference type="SAM" id="Coils"/>
    </source>
</evidence>
<evidence type="ECO:0000313" key="13">
    <source>
        <dbReference type="Proteomes" id="UP000515123"/>
    </source>
</evidence>
<evidence type="ECO:0000256" key="2">
    <source>
        <dbReference type="ARBA" id="ARBA00022614"/>
    </source>
</evidence>
<dbReference type="InterPro" id="IPR042197">
    <property type="entry name" value="Apaf_helical"/>
</dbReference>
<accession>A0A6P5F0P6</accession>
<feature type="domain" description="R13L1/DRL21-like LRR repeat region" evidence="12">
    <location>
        <begin position="773"/>
        <end position="916"/>
    </location>
</feature>
<dbReference type="InterPro" id="IPR056789">
    <property type="entry name" value="LRR_R13L1-DRL21"/>
</dbReference>
<dbReference type="Pfam" id="PF18052">
    <property type="entry name" value="Rx_N"/>
    <property type="match status" value="1"/>
</dbReference>
<dbReference type="FunFam" id="1.10.10.10:FF:000322">
    <property type="entry name" value="Probable disease resistance protein At1g63360"/>
    <property type="match status" value="1"/>
</dbReference>
<dbReference type="InterPro" id="IPR027417">
    <property type="entry name" value="P-loop_NTPase"/>
</dbReference>
<feature type="coiled-coil region" evidence="7">
    <location>
        <begin position="130"/>
        <end position="157"/>
    </location>
</feature>
<dbReference type="InterPro" id="IPR058922">
    <property type="entry name" value="WHD_DRP"/>
</dbReference>
<dbReference type="GeneID" id="109709286"/>
<feature type="domain" description="NB-ARC" evidence="8">
    <location>
        <begin position="188"/>
        <end position="356"/>
    </location>
</feature>
<dbReference type="CDD" id="cd14798">
    <property type="entry name" value="RX-CC_like"/>
    <property type="match status" value="1"/>
</dbReference>
<feature type="domain" description="Disease resistance R13L4/SHOC-2-like LRR" evidence="11">
    <location>
        <begin position="584"/>
        <end position="692"/>
    </location>
</feature>
<dbReference type="GO" id="GO:0005524">
    <property type="term" value="F:ATP binding"/>
    <property type="evidence" value="ECO:0007669"/>
    <property type="project" value="UniProtKB-KW"/>
</dbReference>
<dbReference type="SUPFAM" id="SSF52058">
    <property type="entry name" value="L domain-like"/>
    <property type="match status" value="2"/>
</dbReference>
<dbReference type="Pfam" id="PF23559">
    <property type="entry name" value="WHD_DRP"/>
    <property type="match status" value="1"/>
</dbReference>
<dbReference type="InterPro" id="IPR002182">
    <property type="entry name" value="NB-ARC"/>
</dbReference>
<dbReference type="FunFam" id="3.40.50.300:FF:001091">
    <property type="entry name" value="Probable disease resistance protein At1g61300"/>
    <property type="match status" value="1"/>
</dbReference>
<keyword evidence="4" id="KW-0547">Nucleotide-binding</keyword>
<keyword evidence="3" id="KW-0677">Repeat</keyword>
<name>A0A6P5F0P6_ANACO</name>
<evidence type="ECO:0000259" key="9">
    <source>
        <dbReference type="Pfam" id="PF18052"/>
    </source>
</evidence>
<evidence type="ECO:0000259" key="11">
    <source>
        <dbReference type="Pfam" id="PF23598"/>
    </source>
</evidence>
<dbReference type="Gene3D" id="1.20.5.4130">
    <property type="match status" value="1"/>
</dbReference>
<dbReference type="Proteomes" id="UP000515123">
    <property type="component" value="Linkage group 4"/>
</dbReference>
<protein>
    <submittedName>
        <fullName evidence="14">Disease resistance protein RGA3 isoform X1</fullName>
    </submittedName>
</protein>
<keyword evidence="6" id="KW-0067">ATP-binding</keyword>
<keyword evidence="7" id="KW-0175">Coiled coil</keyword>
<dbReference type="PANTHER" id="PTHR36766">
    <property type="entry name" value="PLANT BROAD-SPECTRUM MILDEW RESISTANCE PROTEIN RPW8"/>
    <property type="match status" value="1"/>
</dbReference>
<evidence type="ECO:0000313" key="14">
    <source>
        <dbReference type="RefSeq" id="XP_020087033.1"/>
    </source>
</evidence>
<dbReference type="Gene3D" id="1.10.10.10">
    <property type="entry name" value="Winged helix-like DNA-binding domain superfamily/Winged helix DNA-binding domain"/>
    <property type="match status" value="1"/>
</dbReference>
<dbReference type="InterPro" id="IPR038005">
    <property type="entry name" value="RX-like_CC"/>
</dbReference>
<evidence type="ECO:0000259" key="12">
    <source>
        <dbReference type="Pfam" id="PF25019"/>
    </source>
</evidence>
<evidence type="ECO:0000259" key="8">
    <source>
        <dbReference type="Pfam" id="PF00931"/>
    </source>
</evidence>
<dbReference type="Pfam" id="PF00931">
    <property type="entry name" value="NB-ARC"/>
    <property type="match status" value="1"/>
</dbReference>
<dbReference type="AlphaFoldDB" id="A0A6P5F0P6"/>
<dbReference type="InterPro" id="IPR036388">
    <property type="entry name" value="WH-like_DNA-bd_sf"/>
</dbReference>
<organism evidence="13 14">
    <name type="scientific">Ananas comosus</name>
    <name type="common">Pineapple</name>
    <name type="synonym">Ananas ananas</name>
    <dbReference type="NCBI Taxonomy" id="4615"/>
    <lineage>
        <taxon>Eukaryota</taxon>
        <taxon>Viridiplantae</taxon>
        <taxon>Streptophyta</taxon>
        <taxon>Embryophyta</taxon>
        <taxon>Tracheophyta</taxon>
        <taxon>Spermatophyta</taxon>
        <taxon>Magnoliopsida</taxon>
        <taxon>Liliopsida</taxon>
        <taxon>Poales</taxon>
        <taxon>Bromeliaceae</taxon>
        <taxon>Bromelioideae</taxon>
        <taxon>Ananas</taxon>
    </lineage>
</organism>
<proteinExistence type="inferred from homology"/>
<evidence type="ECO:0000256" key="5">
    <source>
        <dbReference type="ARBA" id="ARBA00022821"/>
    </source>
</evidence>
<dbReference type="Gene3D" id="1.10.8.430">
    <property type="entry name" value="Helical domain of apoptotic protease-activating factors"/>
    <property type="match status" value="1"/>
</dbReference>
<dbReference type="RefSeq" id="XP_020087033.1">
    <property type="nucleotide sequence ID" value="XM_020231444.1"/>
</dbReference>
<gene>
    <name evidence="14" type="primary">LOC109709286</name>
</gene>
<reference evidence="13" key="1">
    <citation type="journal article" date="2015" name="Nat. Genet.">
        <title>The pineapple genome and the evolution of CAM photosynthesis.</title>
        <authorList>
            <person name="Ming R."/>
            <person name="VanBuren R."/>
            <person name="Wai C.M."/>
            <person name="Tang H."/>
            <person name="Schatz M.C."/>
            <person name="Bowers J.E."/>
            <person name="Lyons E."/>
            <person name="Wang M.L."/>
            <person name="Chen J."/>
            <person name="Biggers E."/>
            <person name="Zhang J."/>
            <person name="Huang L."/>
            <person name="Zhang L."/>
            <person name="Miao W."/>
            <person name="Zhang J."/>
            <person name="Ye Z."/>
            <person name="Miao C."/>
            <person name="Lin Z."/>
            <person name="Wang H."/>
            <person name="Zhou H."/>
            <person name="Yim W.C."/>
            <person name="Priest H.D."/>
            <person name="Zheng C."/>
            <person name="Woodhouse M."/>
            <person name="Edger P.P."/>
            <person name="Guyot R."/>
            <person name="Guo H.B."/>
            <person name="Guo H."/>
            <person name="Zheng G."/>
            <person name="Singh R."/>
            <person name="Sharma A."/>
            <person name="Min X."/>
            <person name="Zheng Y."/>
            <person name="Lee H."/>
            <person name="Gurtowski J."/>
            <person name="Sedlazeck F.J."/>
            <person name="Harkess A."/>
            <person name="McKain M.R."/>
            <person name="Liao Z."/>
            <person name="Fang J."/>
            <person name="Liu J."/>
            <person name="Zhang X."/>
            <person name="Zhang Q."/>
            <person name="Hu W."/>
            <person name="Qin Y."/>
            <person name="Wang K."/>
            <person name="Chen L.Y."/>
            <person name="Shirley N."/>
            <person name="Lin Y.R."/>
            <person name="Liu L.Y."/>
            <person name="Hernandez A.G."/>
            <person name="Wright C.L."/>
            <person name="Bulone V."/>
            <person name="Tuskan G.A."/>
            <person name="Heath K."/>
            <person name="Zee F."/>
            <person name="Moore P.H."/>
            <person name="Sunkar R."/>
            <person name="Leebens-Mack J.H."/>
            <person name="Mockler T."/>
            <person name="Bennetzen J.L."/>
            <person name="Freeling M."/>
            <person name="Sankoff D."/>
            <person name="Paterson A.H."/>
            <person name="Zhu X."/>
            <person name="Yang X."/>
            <person name="Smith J.A."/>
            <person name="Cushman J.C."/>
            <person name="Paull R.E."/>
            <person name="Yu Q."/>
        </authorList>
    </citation>
    <scope>NUCLEOTIDE SEQUENCE [LARGE SCALE GENOMIC DNA]</scope>
    <source>
        <strain evidence="13">cv. F153</strain>
    </source>
</reference>
<evidence type="ECO:0000256" key="6">
    <source>
        <dbReference type="ARBA" id="ARBA00022840"/>
    </source>
</evidence>
<dbReference type="InterPro" id="IPR055414">
    <property type="entry name" value="LRR_R13L4/SHOC2-like"/>
</dbReference>
<comment type="similarity">
    <text evidence="1">Belongs to the disease resistance NB-LRR family.</text>
</comment>
<dbReference type="Pfam" id="PF25019">
    <property type="entry name" value="LRR_R13L1-DRL21"/>
    <property type="match status" value="1"/>
</dbReference>
<dbReference type="PRINTS" id="PR00364">
    <property type="entry name" value="DISEASERSIST"/>
</dbReference>
<dbReference type="Gene3D" id="3.40.50.300">
    <property type="entry name" value="P-loop containing nucleotide triphosphate hydrolases"/>
    <property type="match status" value="1"/>
</dbReference>
<keyword evidence="13" id="KW-1185">Reference proteome</keyword>
<dbReference type="GO" id="GO:0042742">
    <property type="term" value="P:defense response to bacterium"/>
    <property type="evidence" value="ECO:0007669"/>
    <property type="project" value="UniProtKB-ARBA"/>
</dbReference>
<feature type="domain" description="Disease resistance N-terminal" evidence="9">
    <location>
        <begin position="19"/>
        <end position="92"/>
    </location>
</feature>
<dbReference type="SMART" id="SM00369">
    <property type="entry name" value="LRR_TYP"/>
    <property type="match status" value="4"/>
</dbReference>
<evidence type="ECO:0000256" key="4">
    <source>
        <dbReference type="ARBA" id="ARBA00022741"/>
    </source>
</evidence>
<dbReference type="InterPro" id="IPR032675">
    <property type="entry name" value="LRR_dom_sf"/>
</dbReference>
<keyword evidence="5" id="KW-0611">Plant defense</keyword>
<evidence type="ECO:0000256" key="1">
    <source>
        <dbReference type="ARBA" id="ARBA00008894"/>
    </source>
</evidence>
<sequence>MTFYILRPITPTNVVASGVLSSLVDRLRERITGEFGQVMDVGAELKKLEGTLSTICDVLEDAEGRQVQERALRGWLGRIKDVAYDIDDLLDEDFAKNWKRSLTDPESSTTSWMKGTVSRVLSLPNSVMFQLKIAREIREIRERLDELAEERSKFHLQERCVVTCCRQENVVREETSSFVIESEVYGREEDKKKIIEFLVDTPGGDLGIIAIVGMGGLGKTTLAQLVYNDRQISDHFEKRIWVCVSDDFDHKRLVRSIIEHTTGNACDLTSMASMQSKLKQELEKKIFLLVLDDVWNENYEKWDKFRTLLTIGATESKIIVTTRSSRVASVMATVEPHFLKTLSEDDCWLLFERRAFGIGACEKTANLVTIGKEIVKKCGGVPLAAKVLGSLMRSKRRESEWLAVRDNDSWKLEENEILPALRLSYNHLPSHLKQCFAYCSIFPKDTIIIIKDLIQLWIAEGFVRSLNESMELEDVGYQYIEELLSRSLFEEPRHMIGAVVIHDLVHDLAQFVSGEECSSIGKVVNRRDIYPSTRYSSFIYTIEIIPSVLEIVNKAKKLRTFYFLKSHPFVQIGKEDMMLKILQTVFSSMKLLRALYLKYYPIKELPNSISNLRHLRYLNLSYTNLEILPQSIGFLQNLQVLDLQGCRFLKELPDSIGNLSNLLALNLEYCTSFVFLPNSIGHLKSLQTLNLANTRIKRFPESICCLSDLRSINLGHCLFLRKLSENKKNAKNLTCLRTGHCHRLTCMPAGLTQPSYFRDLLLFDVYEKRECGLKELNRLNLEGILLITSLENVKNFQQAREANLIEMDGLNALSLAWDLDTYKKQMEACVRTEVEGKARQGLINSLGVAEEVLNGLQPHENLTLLGIYRYPGKIFPKWLESSLPNLVLLHLSFCFRCKALPRTSQLHNLETLSLEKLPVVKSLPSLGQLPALKVLHLVSLLAVTSLDSEFYGAGDDAFPVLENLRLEHMPKLEGWCEASAAQRSFPRLSELRLLDCPKLKELPSSFPSVEQLYLCANSELLLSSLPRCAFPNLKIVHLASSDDPARPSVLQTLAERITFVKCLNFYWWDPMDADDLDFIRRISEFR</sequence>
<dbReference type="Gene3D" id="3.80.10.10">
    <property type="entry name" value="Ribonuclease Inhibitor"/>
    <property type="match status" value="2"/>
</dbReference>
<dbReference type="GO" id="GO:0009626">
    <property type="term" value="P:plant-type hypersensitive response"/>
    <property type="evidence" value="ECO:0007669"/>
    <property type="project" value="UniProtKB-ARBA"/>
</dbReference>
<dbReference type="SUPFAM" id="SSF52540">
    <property type="entry name" value="P-loop containing nucleoside triphosphate hydrolases"/>
    <property type="match status" value="1"/>
</dbReference>
<dbReference type="GO" id="GO:0043531">
    <property type="term" value="F:ADP binding"/>
    <property type="evidence" value="ECO:0007669"/>
    <property type="project" value="InterPro"/>
</dbReference>